<dbReference type="NCBIfam" id="NF007814">
    <property type="entry name" value="PRK10523.1"/>
    <property type="match status" value="1"/>
</dbReference>
<dbReference type="OrthoDB" id="5348860at2"/>
<sequence length="227" mass="24810">MKTLTTGILLALGLSILIGCHSRAVVQEASLRPMPQSYRGVLPCADCSGIETTLFLDTDGTFVLTEHYQSSRPGTDTFSEYGLWARTADKLVLTRNDGDKRYFRPRDNGLEVLSTDGAPIKSSLNYRLDATETPLPVTPMSMQGLYRYMAEASLFTDCFTGKTLPVVSNLTLEKQYLSLGTRDGAPALMSLEAHFALVPSVKEGQTVKSVVPDSQKIKLDASQHCPL</sequence>
<dbReference type="EMBL" id="VYKJ01000015">
    <property type="protein sequence ID" value="KAA8996118.1"/>
    <property type="molecule type" value="Genomic_DNA"/>
</dbReference>
<dbReference type="PROSITE" id="PS51257">
    <property type="entry name" value="PROKAR_LIPOPROTEIN"/>
    <property type="match status" value="1"/>
</dbReference>
<reference evidence="2 3" key="1">
    <citation type="submission" date="2019-09" db="EMBL/GenBank/DDBJ databases">
        <authorList>
            <person name="Li Y."/>
        </authorList>
    </citation>
    <scope>NUCLEOTIDE SEQUENCE [LARGE SCALE GENOMIC DNA]</scope>
    <source>
        <strain evidence="2 3">L3-3HA</strain>
    </source>
</reference>
<dbReference type="Proteomes" id="UP000335415">
    <property type="component" value="Unassembled WGS sequence"/>
</dbReference>
<dbReference type="InterPro" id="IPR038139">
    <property type="entry name" value="NlpE_C_sf"/>
</dbReference>
<dbReference type="InterPro" id="IPR007298">
    <property type="entry name" value="Cu-R_lipoprotein_NlpE"/>
</dbReference>
<accession>A0A5J5FSW2</accession>
<comment type="caution">
    <text evidence="2">The sequence shown here is derived from an EMBL/GenBank/DDBJ whole genome shotgun (WGS) entry which is preliminary data.</text>
</comment>
<organism evidence="2 3">
    <name type="scientific">Affinibrenneria salicis</name>
    <dbReference type="NCBI Taxonomy" id="2590031"/>
    <lineage>
        <taxon>Bacteria</taxon>
        <taxon>Pseudomonadati</taxon>
        <taxon>Pseudomonadota</taxon>
        <taxon>Gammaproteobacteria</taxon>
        <taxon>Enterobacterales</taxon>
        <taxon>Pectobacteriaceae</taxon>
        <taxon>Affinibrenneria</taxon>
    </lineage>
</organism>
<dbReference type="InterPro" id="IPR033450">
    <property type="entry name" value="NlpE_C"/>
</dbReference>
<dbReference type="RefSeq" id="WP_150437197.1">
    <property type="nucleotide sequence ID" value="NZ_VYKJ01000015.1"/>
</dbReference>
<proteinExistence type="predicted"/>
<gene>
    <name evidence="2" type="primary">nlpE</name>
    <name evidence="2" type="synonym">cutF</name>
    <name evidence="2" type="ORF">FJU30_22400</name>
</gene>
<dbReference type="Pfam" id="PF04170">
    <property type="entry name" value="NlpE"/>
    <property type="match status" value="1"/>
</dbReference>
<protein>
    <submittedName>
        <fullName evidence="2">Envelope stress response activation lipoprotein NlpE</fullName>
    </submittedName>
</protein>
<name>A0A5J5FSW2_9GAMM</name>
<dbReference type="Gene3D" id="2.40.128.300">
    <property type="match status" value="1"/>
</dbReference>
<dbReference type="InterPro" id="IPR043176">
    <property type="entry name" value="NlpE_N_sf"/>
</dbReference>
<evidence type="ECO:0000313" key="3">
    <source>
        <dbReference type="Proteomes" id="UP000335415"/>
    </source>
</evidence>
<evidence type="ECO:0000313" key="2">
    <source>
        <dbReference type="EMBL" id="KAA8996118.1"/>
    </source>
</evidence>
<dbReference type="Pfam" id="PF17185">
    <property type="entry name" value="NlpE_C"/>
    <property type="match status" value="1"/>
</dbReference>
<dbReference type="Gene3D" id="2.40.50.540">
    <property type="match status" value="1"/>
</dbReference>
<feature type="domain" description="NlpE C-terminal OB" evidence="1">
    <location>
        <begin position="137"/>
        <end position="225"/>
    </location>
</feature>
<dbReference type="AlphaFoldDB" id="A0A5J5FSW2"/>
<keyword evidence="2" id="KW-0449">Lipoprotein</keyword>
<keyword evidence="3" id="KW-1185">Reference proteome</keyword>
<evidence type="ECO:0000259" key="1">
    <source>
        <dbReference type="Pfam" id="PF17185"/>
    </source>
</evidence>